<accession>A0A640WBZ0</accession>
<evidence type="ECO:0000256" key="1">
    <source>
        <dbReference type="SAM" id="Phobius"/>
    </source>
</evidence>
<keyword evidence="3" id="KW-1185">Reference proteome</keyword>
<reference evidence="2 3" key="1">
    <citation type="submission" date="2019-08" db="EMBL/GenBank/DDBJ databases">
        <title>Bioinformatics analysis of the strain L3 and L5.</title>
        <authorList>
            <person name="Li X."/>
        </authorList>
    </citation>
    <scope>NUCLEOTIDE SEQUENCE [LARGE SCALE GENOMIC DNA]</scope>
    <source>
        <strain evidence="2 3">L3</strain>
    </source>
</reference>
<keyword evidence="1" id="KW-0472">Membrane</keyword>
<comment type="caution">
    <text evidence="2">The sequence shown here is derived from an EMBL/GenBank/DDBJ whole genome shotgun (WGS) entry which is preliminary data.</text>
</comment>
<dbReference type="EMBL" id="VTPX01000008">
    <property type="protein sequence ID" value="KAA0017118.1"/>
    <property type="molecule type" value="Genomic_DNA"/>
</dbReference>
<dbReference type="Proteomes" id="UP000466024">
    <property type="component" value="Unassembled WGS sequence"/>
</dbReference>
<proteinExistence type="predicted"/>
<evidence type="ECO:0000313" key="2">
    <source>
        <dbReference type="EMBL" id="KAA0017118.1"/>
    </source>
</evidence>
<dbReference type="RefSeq" id="WP_149436030.1">
    <property type="nucleotide sequence ID" value="NZ_VTPX01000008.1"/>
</dbReference>
<evidence type="ECO:0000313" key="3">
    <source>
        <dbReference type="Proteomes" id="UP000466024"/>
    </source>
</evidence>
<sequence>MTEEQDMPVRSRPIMERHIQTVLLSVIVAALLWFGSSVVEVREGFARQDEKMIGVQSQLAQIQADLRSQSDKYYPRADAEREMTSFRSDIRTLRERVTVLEGKDE</sequence>
<organism evidence="2 3">
    <name type="scientific">Salinicola corii</name>
    <dbReference type="NCBI Taxonomy" id="2606937"/>
    <lineage>
        <taxon>Bacteria</taxon>
        <taxon>Pseudomonadati</taxon>
        <taxon>Pseudomonadota</taxon>
        <taxon>Gammaproteobacteria</taxon>
        <taxon>Oceanospirillales</taxon>
        <taxon>Halomonadaceae</taxon>
        <taxon>Salinicola</taxon>
    </lineage>
</organism>
<feature type="transmembrane region" description="Helical" evidence="1">
    <location>
        <begin position="21"/>
        <end position="39"/>
    </location>
</feature>
<keyword evidence="1" id="KW-0812">Transmembrane</keyword>
<dbReference type="AlphaFoldDB" id="A0A640WBZ0"/>
<name>A0A640WBZ0_9GAMM</name>
<gene>
    <name evidence="2" type="ORF">F0A16_14020</name>
</gene>
<protein>
    <submittedName>
        <fullName evidence="2">Uncharacterized protein</fullName>
    </submittedName>
</protein>
<keyword evidence="1" id="KW-1133">Transmembrane helix</keyword>